<protein>
    <submittedName>
        <fullName evidence="1">Uncharacterized protein</fullName>
    </submittedName>
</protein>
<dbReference type="AlphaFoldDB" id="A0A1G5E6B9"/>
<dbReference type="Proteomes" id="UP000198870">
    <property type="component" value="Unassembled WGS sequence"/>
</dbReference>
<accession>A0A1G5E6B9</accession>
<sequence>MAAILWDWRNCASSFFSRASALLRRAMIRMSTAMVTDWYTRKIRVAQMTYLYW</sequence>
<evidence type="ECO:0000313" key="1">
    <source>
        <dbReference type="EMBL" id="SCY22058.1"/>
    </source>
</evidence>
<proteinExistence type="predicted"/>
<reference evidence="1 2" key="1">
    <citation type="submission" date="2016-10" db="EMBL/GenBank/DDBJ databases">
        <authorList>
            <person name="de Groot N.N."/>
        </authorList>
    </citation>
    <scope>NUCLEOTIDE SEQUENCE [LARGE SCALE GENOMIC DNA]</scope>
    <source>
        <strain evidence="1 2">AA1</strain>
    </source>
</reference>
<evidence type="ECO:0000313" key="2">
    <source>
        <dbReference type="Proteomes" id="UP000198870"/>
    </source>
</evidence>
<keyword evidence="2" id="KW-1185">Reference proteome</keyword>
<dbReference type="EMBL" id="FMUX01000005">
    <property type="protein sequence ID" value="SCY22058.1"/>
    <property type="molecule type" value="Genomic_DNA"/>
</dbReference>
<gene>
    <name evidence="1" type="ORF">SAMN05216233_105174</name>
</gene>
<organism evidence="1 2">
    <name type="scientific">Desulfoluna spongiiphila</name>
    <dbReference type="NCBI Taxonomy" id="419481"/>
    <lineage>
        <taxon>Bacteria</taxon>
        <taxon>Pseudomonadati</taxon>
        <taxon>Thermodesulfobacteriota</taxon>
        <taxon>Desulfobacteria</taxon>
        <taxon>Desulfobacterales</taxon>
        <taxon>Desulfolunaceae</taxon>
        <taxon>Desulfoluna</taxon>
    </lineage>
</organism>
<name>A0A1G5E6B9_9BACT</name>